<dbReference type="GO" id="GO:0003700">
    <property type="term" value="F:DNA-binding transcription factor activity"/>
    <property type="evidence" value="ECO:0007669"/>
    <property type="project" value="InterPro"/>
</dbReference>
<evidence type="ECO:0000256" key="3">
    <source>
        <dbReference type="ARBA" id="ARBA00023125"/>
    </source>
</evidence>
<accession>A0AA41BXS5</accession>
<reference evidence="6" key="1">
    <citation type="submission" date="2020-11" db="EMBL/GenBank/DDBJ databases">
        <authorList>
            <person name="Lee S.D."/>
        </authorList>
    </citation>
    <scope>NUCLEOTIDE SEQUENCE</scope>
    <source>
        <strain evidence="6">SAP-2</strain>
    </source>
</reference>
<evidence type="ECO:0000256" key="4">
    <source>
        <dbReference type="ARBA" id="ARBA00023163"/>
    </source>
</evidence>
<keyword evidence="3" id="KW-0238">DNA-binding</keyword>
<dbReference type="InterPro" id="IPR050176">
    <property type="entry name" value="LTTR"/>
</dbReference>
<comment type="similarity">
    <text evidence="1">Belongs to the LysR transcriptional regulatory family.</text>
</comment>
<dbReference type="EMBL" id="JADMKS010000007">
    <property type="protein sequence ID" value="MBF6638397.1"/>
    <property type="molecule type" value="Genomic_DNA"/>
</dbReference>
<name>A0AA41BXS5_9GAMM</name>
<dbReference type="PROSITE" id="PS50931">
    <property type="entry name" value="HTH_LYSR"/>
    <property type="match status" value="1"/>
</dbReference>
<evidence type="ECO:0000256" key="1">
    <source>
        <dbReference type="ARBA" id="ARBA00009437"/>
    </source>
</evidence>
<dbReference type="SUPFAM" id="SSF46785">
    <property type="entry name" value="Winged helix' DNA-binding domain"/>
    <property type="match status" value="1"/>
</dbReference>
<evidence type="ECO:0000313" key="7">
    <source>
        <dbReference type="Proteomes" id="UP000705283"/>
    </source>
</evidence>
<gene>
    <name evidence="6" type="ORF">ITX54_17160</name>
</gene>
<dbReference type="InterPro" id="IPR036388">
    <property type="entry name" value="WH-like_DNA-bd_sf"/>
</dbReference>
<dbReference type="PANTHER" id="PTHR30579:SF2">
    <property type="entry name" value="HTH-TYPE TRANSCRIPTIONAL REGULATOR ARGP"/>
    <property type="match status" value="1"/>
</dbReference>
<reference evidence="6" key="2">
    <citation type="submission" date="2022-09" db="EMBL/GenBank/DDBJ databases">
        <title>Rouxiella aceris sp. nov., isolated from tree sap and emended description of the genus Rhouxiella.</title>
        <authorList>
            <person name="Kim I.S."/>
        </authorList>
    </citation>
    <scope>NUCLEOTIDE SEQUENCE</scope>
    <source>
        <strain evidence="6">SAP-2</strain>
    </source>
</reference>
<dbReference type="PANTHER" id="PTHR30579">
    <property type="entry name" value="TRANSCRIPTIONAL REGULATOR"/>
    <property type="match status" value="1"/>
</dbReference>
<dbReference type="RefSeq" id="WP_055775966.1">
    <property type="nucleotide sequence ID" value="NZ_CBCSCF010000009.1"/>
</dbReference>
<dbReference type="AlphaFoldDB" id="A0AA41BXS5"/>
<dbReference type="GO" id="GO:0003677">
    <property type="term" value="F:DNA binding"/>
    <property type="evidence" value="ECO:0007669"/>
    <property type="project" value="UniProtKB-KW"/>
</dbReference>
<keyword evidence="4" id="KW-0804">Transcription</keyword>
<protein>
    <submittedName>
        <fullName evidence="6">LysR family transcriptional regulator</fullName>
    </submittedName>
</protein>
<feature type="domain" description="HTH lysR-type" evidence="5">
    <location>
        <begin position="11"/>
        <end position="59"/>
    </location>
</feature>
<dbReference type="Proteomes" id="UP000705283">
    <property type="component" value="Unassembled WGS sequence"/>
</dbReference>
<dbReference type="Pfam" id="PF00126">
    <property type="entry name" value="HTH_1"/>
    <property type="match status" value="1"/>
</dbReference>
<dbReference type="Gene3D" id="1.10.10.10">
    <property type="entry name" value="Winged helix-like DNA-binding domain superfamily/Winged helix DNA-binding domain"/>
    <property type="match status" value="1"/>
</dbReference>
<evidence type="ECO:0000256" key="2">
    <source>
        <dbReference type="ARBA" id="ARBA00023015"/>
    </source>
</evidence>
<dbReference type="InterPro" id="IPR000847">
    <property type="entry name" value="LysR_HTH_N"/>
</dbReference>
<comment type="caution">
    <text evidence="6">The sequence shown here is derived from an EMBL/GenBank/DDBJ whole genome shotgun (WGS) entry which is preliminary data.</text>
</comment>
<dbReference type="InterPro" id="IPR036390">
    <property type="entry name" value="WH_DNA-bd_sf"/>
</dbReference>
<proteinExistence type="inferred from homology"/>
<keyword evidence="2" id="KW-0805">Transcription regulation</keyword>
<sequence>MILEPKSINGFLAIIDNGNFDKAAKILNITTSALSIRVSSLERNMGEKLLIRTRPFSLTQAGEIFYEYALEFKKMESSLKLRLTEISE</sequence>
<evidence type="ECO:0000313" key="6">
    <source>
        <dbReference type="EMBL" id="MBF6638397.1"/>
    </source>
</evidence>
<evidence type="ECO:0000259" key="5">
    <source>
        <dbReference type="PROSITE" id="PS50931"/>
    </source>
</evidence>
<organism evidence="6 7">
    <name type="scientific">Rouxiella silvae</name>
    <dbReference type="NCBI Taxonomy" id="1646373"/>
    <lineage>
        <taxon>Bacteria</taxon>
        <taxon>Pseudomonadati</taxon>
        <taxon>Pseudomonadota</taxon>
        <taxon>Gammaproteobacteria</taxon>
        <taxon>Enterobacterales</taxon>
        <taxon>Yersiniaceae</taxon>
        <taxon>Rouxiella</taxon>
    </lineage>
</organism>